<keyword evidence="8" id="KW-0067">ATP-binding</keyword>
<feature type="domain" description="DAGKc" evidence="13">
    <location>
        <begin position="1"/>
        <end position="123"/>
    </location>
</feature>
<dbReference type="Pfam" id="PF19279">
    <property type="entry name" value="YegS_C"/>
    <property type="match status" value="1"/>
</dbReference>
<evidence type="ECO:0000256" key="1">
    <source>
        <dbReference type="ARBA" id="ARBA00001946"/>
    </source>
</evidence>
<keyword evidence="10" id="KW-0443">Lipid metabolism</keyword>
<evidence type="ECO:0000256" key="5">
    <source>
        <dbReference type="ARBA" id="ARBA00022723"/>
    </source>
</evidence>
<evidence type="ECO:0000259" key="13">
    <source>
        <dbReference type="PROSITE" id="PS50146"/>
    </source>
</evidence>
<dbReference type="InterPro" id="IPR050187">
    <property type="entry name" value="Lipid_Phosphate_FormReg"/>
</dbReference>
<evidence type="ECO:0000256" key="8">
    <source>
        <dbReference type="ARBA" id="ARBA00022840"/>
    </source>
</evidence>
<sequence>MLINPAAGQPSAAGRGIEVARHLREAGAAVTVTHTRSAEHGCQVATAAATRGSVVVAVGGDGTVGSVAGSILAARGILGLVPVGRGNDFARQLGIPNDAASVAALLLTGPVRSIDVIDVDGQIVVGSLYAGIDSLTSKLVNRFHQLPVGLQYPVAAVWAIATHRSTDYRIVVDGVSRSISAHTVIVANSGYYGSGMHVAPSARLDDGLLDIVVFAAAGRSRLLKALRMIYSGTHLLLPEVTVQTGRVVTIDSTGPVDAYADGDRVGPLPVGARVRPGALSVIAPPALTD</sequence>
<dbReference type="Pfam" id="PF00781">
    <property type="entry name" value="DAGK_cat"/>
    <property type="match status" value="1"/>
</dbReference>
<dbReference type="SMART" id="SM00046">
    <property type="entry name" value="DAGKc"/>
    <property type="match status" value="1"/>
</dbReference>
<proteinExistence type="inferred from homology"/>
<dbReference type="GO" id="GO:0004143">
    <property type="term" value="F:ATP-dependent diacylglycerol kinase activity"/>
    <property type="evidence" value="ECO:0007669"/>
    <property type="project" value="TreeGrafter"/>
</dbReference>
<evidence type="ECO:0000256" key="6">
    <source>
        <dbReference type="ARBA" id="ARBA00022741"/>
    </source>
</evidence>
<evidence type="ECO:0000256" key="3">
    <source>
        <dbReference type="ARBA" id="ARBA00022516"/>
    </source>
</evidence>
<dbReference type="InterPro" id="IPR017438">
    <property type="entry name" value="ATP-NAD_kinase_N"/>
</dbReference>
<keyword evidence="3" id="KW-0444">Lipid biosynthesis</keyword>
<evidence type="ECO:0000256" key="4">
    <source>
        <dbReference type="ARBA" id="ARBA00022679"/>
    </source>
</evidence>
<keyword evidence="5" id="KW-0479">Metal-binding</keyword>
<dbReference type="InterPro" id="IPR016064">
    <property type="entry name" value="NAD/diacylglycerol_kinase_sf"/>
</dbReference>
<evidence type="ECO:0000256" key="9">
    <source>
        <dbReference type="ARBA" id="ARBA00022842"/>
    </source>
</evidence>
<dbReference type="GO" id="GO:0008654">
    <property type="term" value="P:phospholipid biosynthetic process"/>
    <property type="evidence" value="ECO:0007669"/>
    <property type="project" value="UniProtKB-KW"/>
</dbReference>
<dbReference type="AlphaFoldDB" id="A0A4V3I877"/>
<keyword evidence="6" id="KW-0547">Nucleotide-binding</keyword>
<dbReference type="NCBIfam" id="TIGR00147">
    <property type="entry name" value="YegS/Rv2252/BmrU family lipid kinase"/>
    <property type="match status" value="1"/>
</dbReference>
<dbReference type="GO" id="GO:0005886">
    <property type="term" value="C:plasma membrane"/>
    <property type="evidence" value="ECO:0007669"/>
    <property type="project" value="TreeGrafter"/>
</dbReference>
<evidence type="ECO:0000256" key="10">
    <source>
        <dbReference type="ARBA" id="ARBA00023098"/>
    </source>
</evidence>
<keyword evidence="11" id="KW-0594">Phospholipid biosynthesis</keyword>
<keyword evidence="9" id="KW-0460">Magnesium</keyword>
<accession>A0A4V3I877</accession>
<keyword evidence="7 14" id="KW-0418">Kinase</keyword>
<dbReference type="EMBL" id="SOEY01000019">
    <property type="protein sequence ID" value="TFB72772.1"/>
    <property type="molecule type" value="Genomic_DNA"/>
</dbReference>
<dbReference type="Proteomes" id="UP000298173">
    <property type="component" value="Unassembled WGS sequence"/>
</dbReference>
<evidence type="ECO:0000256" key="2">
    <source>
        <dbReference type="ARBA" id="ARBA00005983"/>
    </source>
</evidence>
<evidence type="ECO:0000313" key="14">
    <source>
        <dbReference type="EMBL" id="TFB72772.1"/>
    </source>
</evidence>
<dbReference type="InterPro" id="IPR045540">
    <property type="entry name" value="YegS/DAGK_C"/>
</dbReference>
<organism evidence="14 15">
    <name type="scientific">Cryobacterium glaciale</name>
    <dbReference type="NCBI Taxonomy" id="1259145"/>
    <lineage>
        <taxon>Bacteria</taxon>
        <taxon>Bacillati</taxon>
        <taxon>Actinomycetota</taxon>
        <taxon>Actinomycetes</taxon>
        <taxon>Micrococcales</taxon>
        <taxon>Microbacteriaceae</taxon>
        <taxon>Cryobacterium</taxon>
    </lineage>
</organism>
<dbReference type="PANTHER" id="PTHR12358:SF106">
    <property type="entry name" value="LIPID KINASE YEGS"/>
    <property type="match status" value="1"/>
</dbReference>
<evidence type="ECO:0000313" key="15">
    <source>
        <dbReference type="Proteomes" id="UP000298173"/>
    </source>
</evidence>
<dbReference type="GO" id="GO:0046872">
    <property type="term" value="F:metal ion binding"/>
    <property type="evidence" value="ECO:0007669"/>
    <property type="project" value="UniProtKB-KW"/>
</dbReference>
<reference evidence="14 15" key="1">
    <citation type="submission" date="2019-03" db="EMBL/GenBank/DDBJ databases">
        <title>Genomics of glacier-inhabiting Cryobacterium strains.</title>
        <authorList>
            <person name="Liu Q."/>
            <person name="Xin Y.-H."/>
        </authorList>
    </citation>
    <scope>NUCLEOTIDE SEQUENCE [LARGE SCALE GENOMIC DNA]</scope>
    <source>
        <strain evidence="14 15">HLT2-23</strain>
    </source>
</reference>
<comment type="cofactor">
    <cofactor evidence="1">
        <name>Mg(2+)</name>
        <dbReference type="ChEBI" id="CHEBI:18420"/>
    </cofactor>
</comment>
<evidence type="ECO:0000256" key="12">
    <source>
        <dbReference type="ARBA" id="ARBA00023264"/>
    </source>
</evidence>
<dbReference type="GO" id="GO:0005524">
    <property type="term" value="F:ATP binding"/>
    <property type="evidence" value="ECO:0007669"/>
    <property type="project" value="UniProtKB-KW"/>
</dbReference>
<keyword evidence="15" id="KW-1185">Reference proteome</keyword>
<dbReference type="PANTHER" id="PTHR12358">
    <property type="entry name" value="SPHINGOSINE KINASE"/>
    <property type="match status" value="1"/>
</dbReference>
<evidence type="ECO:0000256" key="11">
    <source>
        <dbReference type="ARBA" id="ARBA00023209"/>
    </source>
</evidence>
<keyword evidence="12" id="KW-1208">Phospholipid metabolism</keyword>
<dbReference type="SUPFAM" id="SSF111331">
    <property type="entry name" value="NAD kinase/diacylglycerol kinase-like"/>
    <property type="match status" value="1"/>
</dbReference>
<dbReference type="Gene3D" id="3.40.50.10330">
    <property type="entry name" value="Probable inorganic polyphosphate/atp-NAD kinase, domain 1"/>
    <property type="match status" value="1"/>
</dbReference>
<dbReference type="OrthoDB" id="142078at2"/>
<comment type="caution">
    <text evidence="14">The sequence shown here is derived from an EMBL/GenBank/DDBJ whole genome shotgun (WGS) entry which is preliminary data.</text>
</comment>
<dbReference type="InterPro" id="IPR001206">
    <property type="entry name" value="Diacylglycerol_kinase_cat_dom"/>
</dbReference>
<keyword evidence="4" id="KW-0808">Transferase</keyword>
<dbReference type="InterPro" id="IPR005218">
    <property type="entry name" value="Diacylglycerol/lipid_kinase"/>
</dbReference>
<protein>
    <submittedName>
        <fullName evidence="14">Diacylglycerol kinase family lipid kinase</fullName>
    </submittedName>
</protein>
<dbReference type="Gene3D" id="2.60.200.40">
    <property type="match status" value="1"/>
</dbReference>
<gene>
    <name evidence="14" type="ORF">E3O06_10185</name>
</gene>
<evidence type="ECO:0000256" key="7">
    <source>
        <dbReference type="ARBA" id="ARBA00022777"/>
    </source>
</evidence>
<name>A0A4V3I877_9MICO</name>
<dbReference type="PROSITE" id="PS50146">
    <property type="entry name" value="DAGK"/>
    <property type="match status" value="1"/>
</dbReference>
<comment type="similarity">
    <text evidence="2">Belongs to the diacylglycerol/lipid kinase family.</text>
</comment>